<dbReference type="AlphaFoldDB" id="A0A0C5WVH8"/>
<evidence type="ECO:0000256" key="1">
    <source>
        <dbReference type="ARBA" id="ARBA00023235"/>
    </source>
</evidence>
<dbReference type="GO" id="GO:0004807">
    <property type="term" value="F:triose-phosphate isomerase activity"/>
    <property type="evidence" value="ECO:0007669"/>
    <property type="project" value="InterPro"/>
</dbReference>
<dbReference type="STRING" id="658445.H744_2c2411"/>
<dbReference type="Gene3D" id="3.20.20.70">
    <property type="entry name" value="Aldolase class I"/>
    <property type="match status" value="1"/>
</dbReference>
<dbReference type="EMBL" id="CP005974">
    <property type="protein sequence ID" value="AJR09074.1"/>
    <property type="molecule type" value="Genomic_DNA"/>
</dbReference>
<reference evidence="2 3" key="1">
    <citation type="submission" date="2013-05" db="EMBL/GenBank/DDBJ databases">
        <title>Complete genome sequence of the lipase-producing bacterium Photobacterium gaetbulicola Gung47.</title>
        <authorList>
            <person name="Kim Y.-O."/>
        </authorList>
    </citation>
    <scope>NUCLEOTIDE SEQUENCE [LARGE SCALE GENOMIC DNA]</scope>
    <source>
        <strain evidence="2 3">Gung47</strain>
    </source>
</reference>
<dbReference type="InterPro" id="IPR035990">
    <property type="entry name" value="TIM_sf"/>
</dbReference>
<gene>
    <name evidence="2" type="ORF">H744_2c2411</name>
</gene>
<dbReference type="OrthoDB" id="9809429at2"/>
<organism evidence="2 3">
    <name type="scientific">Photobacterium gaetbulicola Gung47</name>
    <dbReference type="NCBI Taxonomy" id="658445"/>
    <lineage>
        <taxon>Bacteria</taxon>
        <taxon>Pseudomonadati</taxon>
        <taxon>Pseudomonadota</taxon>
        <taxon>Gammaproteobacteria</taxon>
        <taxon>Vibrionales</taxon>
        <taxon>Vibrionaceae</taxon>
        <taxon>Photobacterium</taxon>
    </lineage>
</organism>
<dbReference type="SUPFAM" id="SSF51351">
    <property type="entry name" value="Triosephosphate isomerase (TIM)"/>
    <property type="match status" value="1"/>
</dbReference>
<evidence type="ECO:0000313" key="3">
    <source>
        <dbReference type="Proteomes" id="UP000032303"/>
    </source>
</evidence>
<keyword evidence="3" id="KW-1185">Reference proteome</keyword>
<dbReference type="PATRIC" id="fig|658445.3.peg.4420"/>
<sequence length="132" mass="14325">MPPNAFARYQKLARAKIVLENQIVRSLAKIPPAQLEGNIILAYEPVWAIGPGKTPPNSDYIGLITDFIKQTVNANFKTTPPVVYGGGLKAENAAMLADIYQLDGGLIALTNFIHPIGFQVDELGKILSIYTS</sequence>
<dbReference type="Pfam" id="PF00121">
    <property type="entry name" value="TIM"/>
    <property type="match status" value="1"/>
</dbReference>
<dbReference type="HOGENOM" id="CLU_1915093_0_0_6"/>
<protein>
    <submittedName>
        <fullName evidence="2">Triosephosphate isomerase</fullName>
    </submittedName>
</protein>
<keyword evidence="1 2" id="KW-0413">Isomerase</keyword>
<dbReference type="Proteomes" id="UP000032303">
    <property type="component" value="Chromosome 2"/>
</dbReference>
<accession>A0A0C5WVH8</accession>
<name>A0A0C5WVH8_9GAMM</name>
<dbReference type="InterPro" id="IPR013785">
    <property type="entry name" value="Aldolase_TIM"/>
</dbReference>
<dbReference type="InterPro" id="IPR000652">
    <property type="entry name" value="Triosephosphate_isomerase"/>
</dbReference>
<evidence type="ECO:0000313" key="2">
    <source>
        <dbReference type="EMBL" id="AJR09074.1"/>
    </source>
</evidence>
<proteinExistence type="predicted"/>
<dbReference type="PROSITE" id="PS51440">
    <property type="entry name" value="TIM_2"/>
    <property type="match status" value="1"/>
</dbReference>
<dbReference type="KEGG" id="pgb:H744_2c2411"/>